<dbReference type="PROSITE" id="PS50109">
    <property type="entry name" value="HIS_KIN"/>
    <property type="match status" value="1"/>
</dbReference>
<dbReference type="AlphaFoldDB" id="A0A1H2V0C4"/>
<evidence type="ECO:0000313" key="8">
    <source>
        <dbReference type="Proteomes" id="UP000182379"/>
    </source>
</evidence>
<dbReference type="Proteomes" id="UP000182379">
    <property type="component" value="Unassembled WGS sequence"/>
</dbReference>
<keyword evidence="3" id="KW-0597">Phosphoprotein</keyword>
<evidence type="ECO:0000256" key="4">
    <source>
        <dbReference type="ARBA" id="ARBA00022777"/>
    </source>
</evidence>
<dbReference type="Gene3D" id="3.30.565.10">
    <property type="entry name" value="Histidine kinase-like ATPase, C-terminal domain"/>
    <property type="match status" value="1"/>
</dbReference>
<dbReference type="InterPro" id="IPR036890">
    <property type="entry name" value="HATPase_C_sf"/>
</dbReference>
<dbReference type="Pfam" id="PF00512">
    <property type="entry name" value="HisKA"/>
    <property type="match status" value="1"/>
</dbReference>
<sequence length="444" mass="50785">MEIINSLTSQIAVWKNFLTGAAGNLPPVPLLKTGAEVLLGLLVLLLIAYRFRTHQVRRERKIRYRIARMIAHLCDTYDSLEDVDWKKQKVYRYYFVNGDLEIQERDIEGVGDLIGPLHPSDALKYTEDYLKGAIEKAMKTCCPVEFTAREKGADGTFHWKSFLFQGVKNDKIHSRSCLLLKRDVDDSRSAEMEKRAQLSLDMNAAREAAQAKNEFLNRFSQDTREALRDIMGNLGLTRDEMDPDRRREYLDESQQETRYLMSMIEDVKELSDIENGNLEIRSEEFNVDETLEKLNQLFRKEAEKRGIAYSCTVEPLLYPNLIGDEQRLEQVLLNLLTHALLFTDRGQKVLCAVREQLVKNKKVSLEFTVLCAGMKVPQEMVEKAFLPFELTRQVGSAKVHGGLGLVVTQRLVTLLGGQIRADNAEGRGVRYIIELPFDFASSVK</sequence>
<dbReference type="CDD" id="cd00082">
    <property type="entry name" value="HisKA"/>
    <property type="match status" value="1"/>
</dbReference>
<reference evidence="7 8" key="1">
    <citation type="submission" date="2016-10" db="EMBL/GenBank/DDBJ databases">
        <authorList>
            <person name="Varghese N."/>
            <person name="Submissions S."/>
        </authorList>
    </citation>
    <scope>NUCLEOTIDE SEQUENCE [LARGE SCALE GENOMIC DNA]</scope>
    <source>
        <strain evidence="7 8">WCC6</strain>
    </source>
</reference>
<dbReference type="GO" id="GO:0000155">
    <property type="term" value="F:phosphorelay sensor kinase activity"/>
    <property type="evidence" value="ECO:0007669"/>
    <property type="project" value="InterPro"/>
</dbReference>
<gene>
    <name evidence="7" type="ORF">SAMN05216495_103102</name>
</gene>
<comment type="caution">
    <text evidence="7">The sequence shown here is derived from an EMBL/GenBank/DDBJ whole genome shotgun (WGS) entry which is preliminary data.</text>
</comment>
<keyword evidence="4 7" id="KW-0808">Transferase</keyword>
<evidence type="ECO:0000256" key="2">
    <source>
        <dbReference type="ARBA" id="ARBA00012438"/>
    </source>
</evidence>
<evidence type="ECO:0000256" key="1">
    <source>
        <dbReference type="ARBA" id="ARBA00000085"/>
    </source>
</evidence>
<dbReference type="InterPro" id="IPR036097">
    <property type="entry name" value="HisK_dim/P_sf"/>
</dbReference>
<dbReference type="Gene3D" id="1.10.287.130">
    <property type="match status" value="1"/>
</dbReference>
<dbReference type="InterPro" id="IPR003594">
    <property type="entry name" value="HATPase_dom"/>
</dbReference>
<dbReference type="EC" id="2.7.13.3" evidence="2"/>
<proteinExistence type="predicted"/>
<evidence type="ECO:0000256" key="3">
    <source>
        <dbReference type="ARBA" id="ARBA00022553"/>
    </source>
</evidence>
<keyword evidence="5" id="KW-0902">Two-component regulatory system</keyword>
<dbReference type="SUPFAM" id="SSF55874">
    <property type="entry name" value="ATPase domain of HSP90 chaperone/DNA topoisomerase II/histidine kinase"/>
    <property type="match status" value="1"/>
</dbReference>
<dbReference type="Pfam" id="PF02518">
    <property type="entry name" value="HATPase_c"/>
    <property type="match status" value="1"/>
</dbReference>
<evidence type="ECO:0000313" key="7">
    <source>
        <dbReference type="EMBL" id="SDW61763.1"/>
    </source>
</evidence>
<feature type="domain" description="Histidine kinase" evidence="6">
    <location>
        <begin position="218"/>
        <end position="439"/>
    </location>
</feature>
<dbReference type="PANTHER" id="PTHR45339:SF3">
    <property type="entry name" value="HISTIDINE KINASE"/>
    <property type="match status" value="1"/>
</dbReference>
<organism evidence="7 8">
    <name type="scientific">Acidaminococcus fermentans</name>
    <dbReference type="NCBI Taxonomy" id="905"/>
    <lineage>
        <taxon>Bacteria</taxon>
        <taxon>Bacillati</taxon>
        <taxon>Bacillota</taxon>
        <taxon>Negativicutes</taxon>
        <taxon>Acidaminococcales</taxon>
        <taxon>Acidaminococcaceae</taxon>
        <taxon>Acidaminococcus</taxon>
    </lineage>
</organism>
<evidence type="ECO:0000259" key="6">
    <source>
        <dbReference type="PROSITE" id="PS50109"/>
    </source>
</evidence>
<dbReference type="InterPro" id="IPR003661">
    <property type="entry name" value="HisK_dim/P_dom"/>
</dbReference>
<dbReference type="SUPFAM" id="SSF47384">
    <property type="entry name" value="Homodimeric domain of signal transducing histidine kinase"/>
    <property type="match status" value="1"/>
</dbReference>
<keyword evidence="4 7" id="KW-0418">Kinase</keyword>
<dbReference type="SMART" id="SM00388">
    <property type="entry name" value="HisKA"/>
    <property type="match status" value="1"/>
</dbReference>
<accession>A0A1H2V0C4</accession>
<dbReference type="InterPro" id="IPR005467">
    <property type="entry name" value="His_kinase_dom"/>
</dbReference>
<comment type="catalytic activity">
    <reaction evidence="1">
        <text>ATP + protein L-histidine = ADP + protein N-phospho-L-histidine.</text>
        <dbReference type="EC" id="2.7.13.3"/>
    </reaction>
</comment>
<evidence type="ECO:0000256" key="5">
    <source>
        <dbReference type="ARBA" id="ARBA00023012"/>
    </source>
</evidence>
<dbReference type="SMART" id="SM00387">
    <property type="entry name" value="HATPase_c"/>
    <property type="match status" value="1"/>
</dbReference>
<dbReference type="EMBL" id="FNOP01000003">
    <property type="protein sequence ID" value="SDW61763.1"/>
    <property type="molecule type" value="Genomic_DNA"/>
</dbReference>
<name>A0A1H2V0C4_ACIFE</name>
<protein>
    <recommendedName>
        <fullName evidence="2">histidine kinase</fullName>
        <ecNumber evidence="2">2.7.13.3</ecNumber>
    </recommendedName>
</protein>
<dbReference type="RefSeq" id="WP_074704869.1">
    <property type="nucleotide sequence ID" value="NZ_FNOP01000003.1"/>
</dbReference>
<dbReference type="PANTHER" id="PTHR45339">
    <property type="entry name" value="HYBRID SIGNAL TRANSDUCTION HISTIDINE KINASE J"/>
    <property type="match status" value="1"/>
</dbReference>